<accession>Q11EK5</accession>
<keyword evidence="5 6" id="KW-0472">Membrane</keyword>
<dbReference type="STRING" id="266779.Meso_2794"/>
<dbReference type="KEGG" id="mes:Meso_2794"/>
<dbReference type="OrthoDB" id="259025at2"/>
<organism evidence="7">
    <name type="scientific">Chelativorans sp. (strain BNC1)</name>
    <dbReference type="NCBI Taxonomy" id="266779"/>
    <lineage>
        <taxon>Bacteria</taxon>
        <taxon>Pseudomonadati</taxon>
        <taxon>Pseudomonadota</taxon>
        <taxon>Alphaproteobacteria</taxon>
        <taxon>Hyphomicrobiales</taxon>
        <taxon>Phyllobacteriaceae</taxon>
        <taxon>Chelativorans</taxon>
    </lineage>
</organism>
<gene>
    <name evidence="7" type="ordered locus">Meso_2794</name>
</gene>
<dbReference type="HOGENOM" id="CLU_054944_3_0_5"/>
<name>Q11EK5_CHESB</name>
<feature type="transmembrane region" description="Helical" evidence="6">
    <location>
        <begin position="45"/>
        <end position="71"/>
    </location>
</feature>
<evidence type="ECO:0000256" key="5">
    <source>
        <dbReference type="ARBA" id="ARBA00023136"/>
    </source>
</evidence>
<evidence type="ECO:0000256" key="4">
    <source>
        <dbReference type="ARBA" id="ARBA00022989"/>
    </source>
</evidence>
<sequence length="195" mass="21251" precursor="true">MLETGGFLAQHMAIHIVAMNIAAPIAAMALRFFRGDTAQPREARWIGLAALLQIALLWFWHLPSAMAFAYAAPGGEMIMHLSLFAAALWFWRVILNEAEAARWQALGALLFTGKLFCLLGVLLTFAPRSLYIAAAELCLGGRIDPAALVPDQQLAGLMMLIACPLVYVLAGIMISARWLKEIEARTPSYQPDGNG</sequence>
<dbReference type="eggNOG" id="COG3336">
    <property type="taxonomic scope" value="Bacteria"/>
</dbReference>
<evidence type="ECO:0000313" key="7">
    <source>
        <dbReference type="EMBL" id="ABG64170.1"/>
    </source>
</evidence>
<protein>
    <submittedName>
        <fullName evidence="7">Conserved hypothetical membrane protein</fullName>
    </submittedName>
</protein>
<dbReference type="EMBL" id="CP000390">
    <property type="protein sequence ID" value="ABG64170.1"/>
    <property type="molecule type" value="Genomic_DNA"/>
</dbReference>
<feature type="transmembrane region" description="Helical" evidence="6">
    <location>
        <begin position="77"/>
        <end position="94"/>
    </location>
</feature>
<evidence type="ECO:0000256" key="2">
    <source>
        <dbReference type="ARBA" id="ARBA00022475"/>
    </source>
</evidence>
<feature type="transmembrane region" description="Helical" evidence="6">
    <location>
        <begin position="12"/>
        <end position="33"/>
    </location>
</feature>
<evidence type="ECO:0000256" key="6">
    <source>
        <dbReference type="SAM" id="Phobius"/>
    </source>
</evidence>
<evidence type="ECO:0000256" key="1">
    <source>
        <dbReference type="ARBA" id="ARBA00004651"/>
    </source>
</evidence>
<feature type="transmembrane region" description="Helical" evidence="6">
    <location>
        <begin position="106"/>
        <end position="126"/>
    </location>
</feature>
<proteinExistence type="predicted"/>
<dbReference type="GO" id="GO:0005886">
    <property type="term" value="C:plasma membrane"/>
    <property type="evidence" value="ECO:0007669"/>
    <property type="project" value="UniProtKB-SubCell"/>
</dbReference>
<dbReference type="InterPro" id="IPR019108">
    <property type="entry name" value="Caa3_assmbl_CtaG-rel"/>
</dbReference>
<keyword evidence="4 6" id="KW-1133">Transmembrane helix</keyword>
<keyword evidence="2" id="KW-1003">Cell membrane</keyword>
<comment type="subcellular location">
    <subcellularLocation>
        <location evidence="1">Cell membrane</location>
        <topology evidence="1">Multi-pass membrane protein</topology>
    </subcellularLocation>
</comment>
<feature type="transmembrane region" description="Helical" evidence="6">
    <location>
        <begin position="154"/>
        <end position="176"/>
    </location>
</feature>
<dbReference type="AlphaFoldDB" id="Q11EK5"/>
<keyword evidence="3 6" id="KW-0812">Transmembrane</keyword>
<reference evidence="7" key="1">
    <citation type="submission" date="2006-06" db="EMBL/GenBank/DDBJ databases">
        <title>Complete sequence of chromosome of Chelativorans sp. BNC1.</title>
        <authorList>
            <consortium name="US DOE Joint Genome Institute"/>
            <person name="Copeland A."/>
            <person name="Lucas S."/>
            <person name="Lapidus A."/>
            <person name="Barry K."/>
            <person name="Detter J.C."/>
            <person name="Glavina del Rio T."/>
            <person name="Hammon N."/>
            <person name="Israni S."/>
            <person name="Dalin E."/>
            <person name="Tice H."/>
            <person name="Pitluck S."/>
            <person name="Chertkov O."/>
            <person name="Brettin T."/>
            <person name="Bruce D."/>
            <person name="Han C."/>
            <person name="Tapia R."/>
            <person name="Gilna P."/>
            <person name="Schmutz J."/>
            <person name="Larimer F."/>
            <person name="Land M."/>
            <person name="Hauser L."/>
            <person name="Kyrpides N."/>
            <person name="Mikhailova N."/>
            <person name="Richardson P."/>
        </authorList>
    </citation>
    <scope>NUCLEOTIDE SEQUENCE</scope>
    <source>
        <strain evidence="7">BNC1</strain>
    </source>
</reference>
<evidence type="ECO:0000256" key="3">
    <source>
        <dbReference type="ARBA" id="ARBA00022692"/>
    </source>
</evidence>
<dbReference type="Pfam" id="PF09678">
    <property type="entry name" value="Caa3_CtaG"/>
    <property type="match status" value="1"/>
</dbReference>